<evidence type="ECO:0000313" key="2">
    <source>
        <dbReference type="Proteomes" id="UP000752696"/>
    </source>
</evidence>
<accession>A0A6V7HHY7</accession>
<name>A0A6V7HHY7_9HYME</name>
<protein>
    <submittedName>
        <fullName evidence="1">Uncharacterized protein</fullName>
    </submittedName>
</protein>
<keyword evidence="2" id="KW-1185">Reference proteome</keyword>
<dbReference type="EMBL" id="CAJDYZ010011845">
    <property type="protein sequence ID" value="CAD1480149.1"/>
    <property type="molecule type" value="Genomic_DNA"/>
</dbReference>
<gene>
    <name evidence="1" type="ORF">MHI_LOCUS898995</name>
</gene>
<feature type="non-terminal residue" evidence="1">
    <location>
        <position position="1"/>
    </location>
</feature>
<sequence>KRISGWIIPFNCNFPKLDTHKYKDCITVPFKLVDHKRFTVITPKLQQLAGVLVIMTKQSRICQETYNVGNRFLASSFDYWCHPITFSVVSR</sequence>
<feature type="non-terminal residue" evidence="1">
    <location>
        <position position="91"/>
    </location>
</feature>
<comment type="caution">
    <text evidence="1">The sequence shown here is derived from an EMBL/GenBank/DDBJ whole genome shotgun (WGS) entry which is preliminary data.</text>
</comment>
<dbReference type="AlphaFoldDB" id="A0A6V7HHY7"/>
<proteinExistence type="predicted"/>
<organism evidence="1 2">
    <name type="scientific">Heterotrigona itama</name>
    <dbReference type="NCBI Taxonomy" id="395501"/>
    <lineage>
        <taxon>Eukaryota</taxon>
        <taxon>Metazoa</taxon>
        <taxon>Ecdysozoa</taxon>
        <taxon>Arthropoda</taxon>
        <taxon>Hexapoda</taxon>
        <taxon>Insecta</taxon>
        <taxon>Pterygota</taxon>
        <taxon>Neoptera</taxon>
        <taxon>Endopterygota</taxon>
        <taxon>Hymenoptera</taxon>
        <taxon>Apocrita</taxon>
        <taxon>Aculeata</taxon>
        <taxon>Apoidea</taxon>
        <taxon>Anthophila</taxon>
        <taxon>Apidae</taxon>
        <taxon>Heterotrigona</taxon>
    </lineage>
</organism>
<dbReference type="Proteomes" id="UP000752696">
    <property type="component" value="Unassembled WGS sequence"/>
</dbReference>
<reference evidence="1" key="1">
    <citation type="submission" date="2020-07" db="EMBL/GenBank/DDBJ databases">
        <authorList>
            <person name="Nazaruddin N."/>
        </authorList>
    </citation>
    <scope>NUCLEOTIDE SEQUENCE</scope>
</reference>
<evidence type="ECO:0000313" key="1">
    <source>
        <dbReference type="EMBL" id="CAD1480149.1"/>
    </source>
</evidence>
<dbReference type="OrthoDB" id="10443876at2759"/>